<dbReference type="Proteomes" id="UP000238164">
    <property type="component" value="Chromosome 1"/>
</dbReference>
<dbReference type="Gene3D" id="3.30.2010.10">
    <property type="entry name" value="Metalloproteases ('zincins'), catalytic domain"/>
    <property type="match status" value="1"/>
</dbReference>
<dbReference type="CDD" id="cd07344">
    <property type="entry name" value="M48_yhfN_like"/>
    <property type="match status" value="1"/>
</dbReference>
<dbReference type="PANTHER" id="PTHR30399">
    <property type="entry name" value="UNCHARACTERIZED PROTEIN YGJP"/>
    <property type="match status" value="1"/>
</dbReference>
<keyword evidence="3" id="KW-1185">Reference proteome</keyword>
<dbReference type="InterPro" id="IPR002725">
    <property type="entry name" value="YgjP-like_metallopeptidase"/>
</dbReference>
<evidence type="ECO:0000313" key="3">
    <source>
        <dbReference type="Proteomes" id="UP000238164"/>
    </source>
</evidence>
<proteinExistence type="predicted"/>
<sequence length="176" mass="20260">MSSEQYQVRRSARRRTTMGIMREGGTLVVVVPARMTRQQERELVPAFVSRYLQHESRRRPPAADHDLTERALALFERYLAEPGSGTPRVSVAWSARQQQRWGSCTTATGEIRLSDRLQAMPDWVADYVLMHELTHLLERTHSPRFHDLVARYPHSERAKGFLEGWQAGQNLPPAEL</sequence>
<dbReference type="Pfam" id="PF01863">
    <property type="entry name" value="YgjP-like"/>
    <property type="match status" value="1"/>
</dbReference>
<dbReference type="EMBL" id="LT985188">
    <property type="protein sequence ID" value="SPD86230.1"/>
    <property type="molecule type" value="Genomic_DNA"/>
</dbReference>
<protein>
    <recommendedName>
        <fullName evidence="1">YgjP-like metallopeptidase domain-containing protein</fullName>
    </recommendedName>
</protein>
<dbReference type="KEGG" id="mgg:MPLG2_1194"/>
<evidence type="ECO:0000313" key="2">
    <source>
        <dbReference type="EMBL" id="SPD86230.1"/>
    </source>
</evidence>
<gene>
    <name evidence="2" type="ORF">MPLG2_1194</name>
</gene>
<dbReference type="AlphaFoldDB" id="A0A2N9JFA0"/>
<dbReference type="RefSeq" id="WP_105187490.1">
    <property type="nucleotide sequence ID" value="NZ_BAAAGO010000018.1"/>
</dbReference>
<evidence type="ECO:0000259" key="1">
    <source>
        <dbReference type="Pfam" id="PF01863"/>
    </source>
</evidence>
<accession>A0A2N9JFA0</accession>
<organism evidence="2 3">
    <name type="scientific">Micropruina glycogenica</name>
    <dbReference type="NCBI Taxonomy" id="75385"/>
    <lineage>
        <taxon>Bacteria</taxon>
        <taxon>Bacillati</taxon>
        <taxon>Actinomycetota</taxon>
        <taxon>Actinomycetes</taxon>
        <taxon>Propionibacteriales</taxon>
        <taxon>Nocardioidaceae</taxon>
        <taxon>Micropruina</taxon>
    </lineage>
</organism>
<dbReference type="OrthoDB" id="9811177at2"/>
<dbReference type="PANTHER" id="PTHR30399:SF1">
    <property type="entry name" value="UTP PYROPHOSPHATASE"/>
    <property type="match status" value="1"/>
</dbReference>
<dbReference type="InterPro" id="IPR053136">
    <property type="entry name" value="UTP_pyrophosphatase-like"/>
</dbReference>
<reference evidence="2 3" key="1">
    <citation type="submission" date="2018-02" db="EMBL/GenBank/DDBJ databases">
        <authorList>
            <person name="Cohen D.B."/>
            <person name="Kent A.D."/>
        </authorList>
    </citation>
    <scope>NUCLEOTIDE SEQUENCE [LARGE SCALE GENOMIC DNA]</scope>
    <source>
        <strain evidence="2">1</strain>
    </source>
</reference>
<name>A0A2N9JFA0_9ACTN</name>
<feature type="domain" description="YgjP-like metallopeptidase" evidence="1">
    <location>
        <begin position="38"/>
        <end position="154"/>
    </location>
</feature>